<dbReference type="PANTHER" id="PTHR43649">
    <property type="entry name" value="ARABINOSE-BINDING PROTEIN-RELATED"/>
    <property type="match status" value="1"/>
</dbReference>
<organism evidence="2 3">
    <name type="scientific">Actinacidiphila paucisporea</name>
    <dbReference type="NCBI Taxonomy" id="310782"/>
    <lineage>
        <taxon>Bacteria</taxon>
        <taxon>Bacillati</taxon>
        <taxon>Actinomycetota</taxon>
        <taxon>Actinomycetes</taxon>
        <taxon>Kitasatosporales</taxon>
        <taxon>Streptomycetaceae</taxon>
        <taxon>Actinacidiphila</taxon>
    </lineage>
</organism>
<dbReference type="PROSITE" id="PS51318">
    <property type="entry name" value="TAT"/>
    <property type="match status" value="1"/>
</dbReference>
<dbReference type="RefSeq" id="WP_200804442.1">
    <property type="nucleotide sequence ID" value="NZ_FRBI01000010.1"/>
</dbReference>
<dbReference type="PROSITE" id="PS51257">
    <property type="entry name" value="PROKAR_LIPOPROTEIN"/>
    <property type="match status" value="1"/>
</dbReference>
<dbReference type="Pfam" id="PF01547">
    <property type="entry name" value="SBP_bac_1"/>
    <property type="match status" value="1"/>
</dbReference>
<accession>A0A1M7HSN4</accession>
<dbReference type="Proteomes" id="UP000184111">
    <property type="component" value="Unassembled WGS sequence"/>
</dbReference>
<dbReference type="PANTHER" id="PTHR43649:SF30">
    <property type="entry name" value="ABC TRANSPORTER SUBSTRATE-BINDING PROTEIN"/>
    <property type="match status" value="1"/>
</dbReference>
<dbReference type="InterPro" id="IPR006311">
    <property type="entry name" value="TAT_signal"/>
</dbReference>
<dbReference type="Gene3D" id="3.40.190.10">
    <property type="entry name" value="Periplasmic binding protein-like II"/>
    <property type="match status" value="2"/>
</dbReference>
<evidence type="ECO:0000256" key="1">
    <source>
        <dbReference type="SAM" id="SignalP"/>
    </source>
</evidence>
<proteinExistence type="predicted"/>
<evidence type="ECO:0000313" key="3">
    <source>
        <dbReference type="Proteomes" id="UP000184111"/>
    </source>
</evidence>
<keyword evidence="3" id="KW-1185">Reference proteome</keyword>
<dbReference type="InterPro" id="IPR050490">
    <property type="entry name" value="Bact_solute-bd_prot1"/>
</dbReference>
<feature type="chain" id="PRO_5038926868" evidence="1">
    <location>
        <begin position="22"/>
        <end position="426"/>
    </location>
</feature>
<dbReference type="InterPro" id="IPR006059">
    <property type="entry name" value="SBP"/>
</dbReference>
<keyword evidence="1" id="KW-0732">Signal</keyword>
<dbReference type="AlphaFoldDB" id="A0A1M7HSN4"/>
<name>A0A1M7HSN4_9ACTN</name>
<feature type="signal peptide" evidence="1">
    <location>
        <begin position="1"/>
        <end position="21"/>
    </location>
</feature>
<dbReference type="EMBL" id="FRBI01000010">
    <property type="protein sequence ID" value="SHM31542.1"/>
    <property type="molecule type" value="Genomic_DNA"/>
</dbReference>
<dbReference type="SUPFAM" id="SSF53850">
    <property type="entry name" value="Periplasmic binding protein-like II"/>
    <property type="match status" value="1"/>
</dbReference>
<evidence type="ECO:0000313" key="2">
    <source>
        <dbReference type="EMBL" id="SHM31542.1"/>
    </source>
</evidence>
<sequence>MSVQRRRLVSLMAAGLGAVLAASVLSGCGAASSGSKNVTLHLVAADYGDPKTGNSSTAYWNDLVKSFEQKNPDITVDVQVVDWDHVDDKVSAMVKAGKAPDLAQIGSYADYAAKGLLYSADDIFTVSMQADFIPSLVKAGSVNRVQYGIPWASSSRLFFYNKALFKDAGIKHPPTTWAQLAHDAAKLKENGVKVPYGLPLGTEEAQAESLMWMLGAGGGYTDAVNGYSFSSNENVAAFSWLKDNLVAKGLTGPGDPATTNRRTVFTDFLAGNAGMINGHPTLLAQAKAAHIDVGVAALPGQNGALPDTLGVADWMMAFKQKDDHLAADSAFLRYVYSSENSLRFLDQYGLLPVTTTASQAMERNPKDKDMLQFLDRLPDAAFYPVNKTSWGAVSDQVKKSIGAAVHGSPAQVLGTLQRFAVAQGGN</sequence>
<dbReference type="STRING" id="310782.SAMN05216499_11033"/>
<protein>
    <submittedName>
        <fullName evidence="2">Carbohydrate ABC transporter substrate-binding protein, CUT1 family</fullName>
    </submittedName>
</protein>
<gene>
    <name evidence="2" type="ORF">SAMN05216499_11033</name>
</gene>
<reference evidence="2 3" key="1">
    <citation type="submission" date="2016-11" db="EMBL/GenBank/DDBJ databases">
        <authorList>
            <person name="Jaros S."/>
            <person name="Januszkiewicz K."/>
            <person name="Wedrychowicz H."/>
        </authorList>
    </citation>
    <scope>NUCLEOTIDE SEQUENCE [LARGE SCALE GENOMIC DNA]</scope>
    <source>
        <strain evidence="2 3">CGMCC 4.2025</strain>
    </source>
</reference>